<dbReference type="Proteomes" id="UP000030475">
    <property type="component" value="Unassembled WGS sequence"/>
</dbReference>
<reference evidence="1 2" key="1">
    <citation type="submission" date="2014-08" db="EMBL/GenBank/DDBJ databases">
        <authorList>
            <person name="Bunnell A."/>
            <person name="Chain P.S."/>
            <person name="Chertkov O."/>
            <person name="Currie B.J."/>
            <person name="Daligault H.E."/>
            <person name="Davenport K.W."/>
            <person name="Davis C."/>
            <person name="Gleasner C.D."/>
            <person name="Johnson S.L."/>
            <person name="Kaestli M."/>
            <person name="Koren S."/>
            <person name="Kunde Y.A."/>
            <person name="Mayo M."/>
            <person name="McMurry K.K."/>
            <person name="Price E.P."/>
            <person name="Reitenga K.G."/>
            <person name="Robison R."/>
            <person name="Rosovitz M.J."/>
            <person name="Sarovich D.S."/>
            <person name="Teshima H."/>
        </authorList>
    </citation>
    <scope>NUCLEOTIDE SEQUENCE [LARGE SCALE GENOMIC DNA]</scope>
    <source>
        <strain evidence="1 2">MSHR44</strain>
    </source>
</reference>
<evidence type="ECO:0000313" key="2">
    <source>
        <dbReference type="Proteomes" id="UP000030475"/>
    </source>
</evidence>
<accession>A0AA40JG08</accession>
<protein>
    <submittedName>
        <fullName evidence="1">Uncharacterized protein</fullName>
    </submittedName>
</protein>
<proteinExistence type="predicted"/>
<name>A0AA40JG08_BURPE</name>
<sequence>MPRCLRDPDSCARKRIGECSDSVVRRGPANCSYRRTACLSLGVSIDPRGAAVGMGRWRFRGAGRGAFARSAAAPAIRVRGARLARPRRARKGSAARAHHRRRASRACARCEARYATRLTHAKCVMHFDRRATWVERANTRRVARVRRIVERRGMWARSSPSSHGEHVFRCARIGGCVCMHARRRATRTHAPQWVNRRAVRARRRANRQGNRQIPTGGWNAAMCLSRNCRFSFASGGGTVRASAISNADSP</sequence>
<evidence type="ECO:0000313" key="1">
    <source>
        <dbReference type="EMBL" id="KGX11387.1"/>
    </source>
</evidence>
<comment type="caution">
    <text evidence="1">The sequence shown here is derived from an EMBL/GenBank/DDBJ whole genome shotgun (WGS) entry which is preliminary data.</text>
</comment>
<gene>
    <name evidence="1" type="ORF">Y036_4231</name>
</gene>
<organism evidence="1 2">
    <name type="scientific">Burkholderia pseudomallei</name>
    <name type="common">Pseudomonas pseudomallei</name>
    <dbReference type="NCBI Taxonomy" id="28450"/>
    <lineage>
        <taxon>Bacteria</taxon>
        <taxon>Pseudomonadati</taxon>
        <taxon>Pseudomonadota</taxon>
        <taxon>Betaproteobacteria</taxon>
        <taxon>Burkholderiales</taxon>
        <taxon>Burkholderiaceae</taxon>
        <taxon>Burkholderia</taxon>
        <taxon>pseudomallei group</taxon>
    </lineage>
</organism>
<dbReference type="AlphaFoldDB" id="A0AA40JG08"/>
<dbReference type="EMBL" id="JQIM01000009">
    <property type="protein sequence ID" value="KGX11387.1"/>
    <property type="molecule type" value="Genomic_DNA"/>
</dbReference>